<gene>
    <name evidence="3" type="primary">40</name>
    <name evidence="3" type="ORF">SEA_DAROLANDSTONE_40</name>
</gene>
<evidence type="ECO:0000313" key="4">
    <source>
        <dbReference type="Proteomes" id="UP000282247"/>
    </source>
</evidence>
<feature type="domain" description="DNA-binding phage zinc finger" evidence="2">
    <location>
        <begin position="175"/>
        <end position="233"/>
    </location>
</feature>
<dbReference type="Pfam" id="PF24623">
    <property type="entry name" value="Phage_zn_bind_8"/>
    <property type="match status" value="1"/>
</dbReference>
<evidence type="ECO:0000259" key="2">
    <source>
        <dbReference type="Pfam" id="PF24623"/>
    </source>
</evidence>
<feature type="compositionally biased region" description="Basic residues" evidence="1">
    <location>
        <begin position="205"/>
        <end position="216"/>
    </location>
</feature>
<sequence>MTREEVAALLAYAVSLDPRLAPADQAEADERLAQWVDLLQDVPPTAPHPDGRHWHAGHVVRHHIASSAYRLQPSDVSRPWHTFKADVLGRHTDPVPPVDPDNHKAYRAALADTRTAIATGQAAPSMYRELTGGSTRDERNEFAAARLAALGDYMPRTVADELKKFRKTRAERERRAAAGLPDPLDVTCPYVTCRARPGQPCQQGGKRRTDRTKPHPSRLDLATAQHYAPREPAA</sequence>
<dbReference type="EMBL" id="MH825699">
    <property type="protein sequence ID" value="AYD86230.1"/>
    <property type="molecule type" value="Genomic_DNA"/>
</dbReference>
<reference evidence="3 4" key="1">
    <citation type="submission" date="2018-08" db="EMBL/GenBank/DDBJ databases">
        <authorList>
            <person name="Amani N.Z."/>
            <person name="Ambroziak M.E."/>
            <person name="Biju A."/>
            <person name="Bushnell W."/>
            <person name="Calia C.N."/>
            <person name="Chen Y.J."/>
            <person name="Hill L.T."/>
            <person name="Karpinska S."/>
            <person name="Martinez K.C."/>
            <person name="Medwid J.R."/>
            <person name="Nguyen C."/>
            <person name="Oliver A."/>
            <person name="Pham J.P."/>
            <person name="Ramsey M.R."/>
            <person name="Ravi S."/>
            <person name="Sardina J.R."/>
            <person name="Senecal S.L."/>
            <person name="Sheen J."/>
            <person name="Shende N.V."/>
            <person name="Shi C.Y."/>
            <person name="Stuart L.C."/>
            <person name="Vu L."/>
            <person name="Wang L.Q."/>
            <person name="West L.J."/>
            <person name="Westgaard A.C."/>
            <person name="Liu R.B."/>
            <person name="Pierce E.C."/>
            <person name="Mohan S."/>
            <person name="Pogliano J."/>
            <person name="Delesalle V.A."/>
            <person name="Garlena R.A."/>
            <person name="Russell D.A."/>
            <person name="Pope W.H."/>
            <person name="Jacobs-Sera D."/>
            <person name="Hatfull G.F."/>
        </authorList>
    </citation>
    <scope>NUCLEOTIDE SEQUENCE [LARGE SCALE GENOMIC DNA]</scope>
</reference>
<dbReference type="GeneID" id="55004023"/>
<dbReference type="Proteomes" id="UP000282247">
    <property type="component" value="Segment"/>
</dbReference>
<dbReference type="InterPro" id="IPR056911">
    <property type="entry name" value="Phage_Znf_bind_put"/>
</dbReference>
<organism evidence="3 4">
    <name type="scientific">Streptomyces phage Darolandstone</name>
    <dbReference type="NCBI Taxonomy" id="2315716"/>
    <lineage>
        <taxon>Viruses</taxon>
        <taxon>Duplodnaviria</taxon>
        <taxon>Heunggongvirae</taxon>
        <taxon>Uroviricota</taxon>
        <taxon>Caudoviricetes</taxon>
        <taxon>Raleighvirus</taxon>
        <taxon>Raleighvirus darolandstone</taxon>
    </lineage>
</organism>
<proteinExistence type="predicted"/>
<accession>A0A386KLK2</accession>
<dbReference type="KEGG" id="vg:55004023"/>
<feature type="region of interest" description="Disordered" evidence="1">
    <location>
        <begin position="195"/>
        <end position="234"/>
    </location>
</feature>
<name>A0A386KLK2_9CAUD</name>
<evidence type="ECO:0000313" key="3">
    <source>
        <dbReference type="EMBL" id="AYD86230.1"/>
    </source>
</evidence>
<dbReference type="RefSeq" id="YP_009812951.1">
    <property type="nucleotide sequence ID" value="NC_048072.1"/>
</dbReference>
<protein>
    <recommendedName>
        <fullName evidence="2">DNA-binding phage zinc finger domain-containing protein</fullName>
    </recommendedName>
</protein>
<keyword evidence="4" id="KW-1185">Reference proteome</keyword>
<evidence type="ECO:0000256" key="1">
    <source>
        <dbReference type="SAM" id="MobiDB-lite"/>
    </source>
</evidence>